<evidence type="ECO:0000256" key="3">
    <source>
        <dbReference type="ARBA" id="ARBA00022729"/>
    </source>
</evidence>
<dbReference type="GO" id="GO:0005524">
    <property type="term" value="F:ATP binding"/>
    <property type="evidence" value="ECO:0007669"/>
    <property type="project" value="InterPro"/>
</dbReference>
<keyword evidence="5" id="KW-0472">Membrane</keyword>
<dbReference type="InterPro" id="IPR036426">
    <property type="entry name" value="Bulb-type_lectin_dom_sf"/>
</dbReference>
<accession>A0A7J7HMM5</accession>
<evidence type="ECO:0000256" key="4">
    <source>
        <dbReference type="ARBA" id="ARBA00022989"/>
    </source>
</evidence>
<dbReference type="GO" id="GO:0016020">
    <property type="term" value="C:membrane"/>
    <property type="evidence" value="ECO:0007669"/>
    <property type="project" value="UniProtKB-SubCell"/>
</dbReference>
<dbReference type="Pfam" id="PF00069">
    <property type="entry name" value="Pkinase"/>
    <property type="match status" value="1"/>
</dbReference>
<dbReference type="SUPFAM" id="SSF51110">
    <property type="entry name" value="alpha-D-mannose-specific plant lectins"/>
    <property type="match status" value="1"/>
</dbReference>
<evidence type="ECO:0008006" key="11">
    <source>
        <dbReference type="Google" id="ProtNLM"/>
    </source>
</evidence>
<evidence type="ECO:0000256" key="6">
    <source>
        <dbReference type="ARBA" id="ARBA00023180"/>
    </source>
</evidence>
<keyword evidence="6" id="KW-0325">Glycoprotein</keyword>
<proteinExistence type="predicted"/>
<organism evidence="9 10">
    <name type="scientific">Camellia sinensis</name>
    <name type="common">Tea plant</name>
    <name type="synonym">Thea sinensis</name>
    <dbReference type="NCBI Taxonomy" id="4442"/>
    <lineage>
        <taxon>Eukaryota</taxon>
        <taxon>Viridiplantae</taxon>
        <taxon>Streptophyta</taxon>
        <taxon>Embryophyta</taxon>
        <taxon>Tracheophyta</taxon>
        <taxon>Spermatophyta</taxon>
        <taxon>Magnoliopsida</taxon>
        <taxon>eudicotyledons</taxon>
        <taxon>Gunneridae</taxon>
        <taxon>Pentapetalae</taxon>
        <taxon>asterids</taxon>
        <taxon>Ericales</taxon>
        <taxon>Theaceae</taxon>
        <taxon>Camellia</taxon>
    </lineage>
</organism>
<evidence type="ECO:0000259" key="8">
    <source>
        <dbReference type="PROSITE" id="PS50927"/>
    </source>
</evidence>
<dbReference type="InterPro" id="IPR001480">
    <property type="entry name" value="Bulb-type_lectin_dom"/>
</dbReference>
<dbReference type="Proteomes" id="UP000593564">
    <property type="component" value="Unassembled WGS sequence"/>
</dbReference>
<dbReference type="PROSITE" id="PS50011">
    <property type="entry name" value="PROTEIN_KINASE_DOM"/>
    <property type="match status" value="1"/>
</dbReference>
<gene>
    <name evidence="9" type="ORF">HYC85_006573</name>
</gene>
<dbReference type="PROSITE" id="PS50927">
    <property type="entry name" value="BULB_LECTIN"/>
    <property type="match status" value="1"/>
</dbReference>
<feature type="domain" description="Bulb-type lectin" evidence="8">
    <location>
        <begin position="1"/>
        <end position="69"/>
    </location>
</feature>
<dbReference type="InterPro" id="IPR000719">
    <property type="entry name" value="Prot_kinase_dom"/>
</dbReference>
<dbReference type="PANTHER" id="PTHR47974:SF4">
    <property type="entry name" value="RECEPTOR-LIKE SERINE_THREONINE-PROTEIN KINASE"/>
    <property type="match status" value="1"/>
</dbReference>
<protein>
    <recommendedName>
        <fullName evidence="11">Bulb-type lectin domain-containing protein</fullName>
    </recommendedName>
</protein>
<reference evidence="10" key="1">
    <citation type="journal article" date="2020" name="Nat. Commun.">
        <title>Genome assembly of wild tea tree DASZ reveals pedigree and selection history of tea varieties.</title>
        <authorList>
            <person name="Zhang W."/>
            <person name="Zhang Y."/>
            <person name="Qiu H."/>
            <person name="Guo Y."/>
            <person name="Wan H."/>
            <person name="Zhang X."/>
            <person name="Scossa F."/>
            <person name="Alseekh S."/>
            <person name="Zhang Q."/>
            <person name="Wang P."/>
            <person name="Xu L."/>
            <person name="Schmidt M.H."/>
            <person name="Jia X."/>
            <person name="Li D."/>
            <person name="Zhu A."/>
            <person name="Guo F."/>
            <person name="Chen W."/>
            <person name="Ni D."/>
            <person name="Usadel B."/>
            <person name="Fernie A.R."/>
            <person name="Wen W."/>
        </authorList>
    </citation>
    <scope>NUCLEOTIDE SEQUENCE [LARGE SCALE GENOMIC DNA]</scope>
    <source>
        <strain evidence="10">cv. G240</strain>
    </source>
</reference>
<evidence type="ECO:0000256" key="2">
    <source>
        <dbReference type="ARBA" id="ARBA00022692"/>
    </source>
</evidence>
<dbReference type="InterPro" id="IPR011009">
    <property type="entry name" value="Kinase-like_dom_sf"/>
</dbReference>
<dbReference type="AlphaFoldDB" id="A0A7J7HMM5"/>
<evidence type="ECO:0000313" key="10">
    <source>
        <dbReference type="Proteomes" id="UP000593564"/>
    </source>
</evidence>
<dbReference type="SUPFAM" id="SSF56112">
    <property type="entry name" value="Protein kinase-like (PK-like)"/>
    <property type="match status" value="1"/>
</dbReference>
<evidence type="ECO:0000256" key="5">
    <source>
        <dbReference type="ARBA" id="ARBA00023136"/>
    </source>
</evidence>
<dbReference type="GO" id="GO:0004672">
    <property type="term" value="F:protein kinase activity"/>
    <property type="evidence" value="ECO:0007669"/>
    <property type="project" value="InterPro"/>
</dbReference>
<evidence type="ECO:0000259" key="7">
    <source>
        <dbReference type="PROSITE" id="PS50011"/>
    </source>
</evidence>
<dbReference type="Gene3D" id="1.10.510.10">
    <property type="entry name" value="Transferase(Phosphotransferase) domain 1"/>
    <property type="match status" value="1"/>
</dbReference>
<evidence type="ECO:0000256" key="1">
    <source>
        <dbReference type="ARBA" id="ARBA00004167"/>
    </source>
</evidence>
<dbReference type="EMBL" id="JACBKZ010000003">
    <property type="protein sequence ID" value="KAF5953717.1"/>
    <property type="molecule type" value="Genomic_DNA"/>
</dbReference>
<keyword evidence="2" id="KW-0812">Transmembrane</keyword>
<name>A0A7J7HMM5_CAMSI</name>
<comment type="subcellular location">
    <subcellularLocation>
        <location evidence="1">Membrane</location>
        <topology evidence="1">Single-pass membrane protein</topology>
    </subcellularLocation>
</comment>
<keyword evidence="10" id="KW-1185">Reference proteome</keyword>
<comment type="caution">
    <text evidence="9">The sequence shown here is derived from an EMBL/GenBank/DDBJ whole genome shotgun (WGS) entry which is preliminary data.</text>
</comment>
<feature type="domain" description="Protein kinase" evidence="7">
    <location>
        <begin position="1"/>
        <end position="178"/>
    </location>
</feature>
<sequence>MANRGKPVNGLGSSLSLRGDGAMVLTNVDGSMAWQTNTSSTDVDRAEFLQTGNLVLKNSSGTKGYLAPEWAMNQPITAKVDVCSYGVAILEMVRGIRLSNWVVVDGEEAEAELTRFVRIVKRKNQCGEASWLEEIVDPRLGGQFSRNQAATLVEIGVSCIEEDRNKRPTMASVLQILVECQDDESKDYT</sequence>
<keyword evidence="3" id="KW-0732">Signal</keyword>
<evidence type="ECO:0000313" key="9">
    <source>
        <dbReference type="EMBL" id="KAF5953717.1"/>
    </source>
</evidence>
<keyword evidence="4" id="KW-1133">Transmembrane helix</keyword>
<reference evidence="9 10" key="2">
    <citation type="submission" date="2020-07" db="EMBL/GenBank/DDBJ databases">
        <title>Genome assembly of wild tea tree DASZ reveals pedigree and selection history of tea varieties.</title>
        <authorList>
            <person name="Zhang W."/>
        </authorList>
    </citation>
    <scope>NUCLEOTIDE SEQUENCE [LARGE SCALE GENOMIC DNA]</scope>
    <source>
        <strain evidence="10">cv. G240</strain>
        <tissue evidence="9">Leaf</tissue>
    </source>
</reference>
<dbReference type="PANTHER" id="PTHR47974">
    <property type="entry name" value="OS07G0415500 PROTEIN"/>
    <property type="match status" value="1"/>
</dbReference>